<dbReference type="PANTHER" id="PTHR24252:SF7">
    <property type="entry name" value="HYALIN"/>
    <property type="match status" value="1"/>
</dbReference>
<keyword evidence="1" id="KW-1015">Disulfide bond</keyword>
<keyword evidence="5" id="KW-1185">Reference proteome</keyword>
<sequence>MLRLLSNVFTVFLALQNAQAQIAFTDLPCTARQPKVVGGSEAARNELPHMVSLMRRGGHFCGGTIIHERWILTAGHCTCNGLQKFMKPAQIQGVVGMHSIKEYQAGQNSLAEGQDTLRVDFKSIVPHPQYDCHNVKHDIALLEVLQPIGFTAHIQPSCVSSEREESRSLELEYGTVFGWGWTQENQSEGDRSDVLRKATIQIWNNDECERSYRAQGKSNTIGDTQLCAGYENGQIDACWADSGGPLMSKKHYLLGVVSTGIGCARPGLPGIYTRVSKYVKWIQNVLSNNK</sequence>
<dbReference type="SMART" id="SM00020">
    <property type="entry name" value="Tryp_SPc"/>
    <property type="match status" value="1"/>
</dbReference>
<keyword evidence="2" id="KW-0732">Signal</keyword>
<gene>
    <name evidence="4" type="primary">Dgri\GH14375</name>
    <name evidence="4" type="ORF">Dgri_GH14375</name>
</gene>
<evidence type="ECO:0000313" key="5">
    <source>
        <dbReference type="Proteomes" id="UP000001070"/>
    </source>
</evidence>
<feature type="domain" description="Peptidase S1" evidence="3">
    <location>
        <begin position="36"/>
        <end position="287"/>
    </location>
</feature>
<dbReference type="GO" id="GO:0004252">
    <property type="term" value="F:serine-type endopeptidase activity"/>
    <property type="evidence" value="ECO:0007669"/>
    <property type="project" value="InterPro"/>
</dbReference>
<dbReference type="PROSITE" id="PS50240">
    <property type="entry name" value="TRYPSIN_DOM"/>
    <property type="match status" value="1"/>
</dbReference>
<reference evidence="4 5" key="1">
    <citation type="journal article" date="2007" name="Nature">
        <title>Evolution of genes and genomes on the Drosophila phylogeny.</title>
        <authorList>
            <consortium name="Drosophila 12 Genomes Consortium"/>
            <person name="Clark A.G."/>
            <person name="Eisen M.B."/>
            <person name="Smith D.R."/>
            <person name="Bergman C.M."/>
            <person name="Oliver B."/>
            <person name="Markow T.A."/>
            <person name="Kaufman T.C."/>
            <person name="Kellis M."/>
            <person name="Gelbart W."/>
            <person name="Iyer V.N."/>
            <person name="Pollard D.A."/>
            <person name="Sackton T.B."/>
            <person name="Larracuente A.M."/>
            <person name="Singh N.D."/>
            <person name="Abad J.P."/>
            <person name="Abt D.N."/>
            <person name="Adryan B."/>
            <person name="Aguade M."/>
            <person name="Akashi H."/>
            <person name="Anderson W.W."/>
            <person name="Aquadro C.F."/>
            <person name="Ardell D.H."/>
            <person name="Arguello R."/>
            <person name="Artieri C.G."/>
            <person name="Barbash D.A."/>
            <person name="Barker D."/>
            <person name="Barsanti P."/>
            <person name="Batterham P."/>
            <person name="Batzoglou S."/>
            <person name="Begun D."/>
            <person name="Bhutkar A."/>
            <person name="Blanco E."/>
            <person name="Bosak S.A."/>
            <person name="Bradley R.K."/>
            <person name="Brand A.D."/>
            <person name="Brent M.R."/>
            <person name="Brooks A.N."/>
            <person name="Brown R.H."/>
            <person name="Butlin R.K."/>
            <person name="Caggese C."/>
            <person name="Calvi B.R."/>
            <person name="Bernardo de Carvalho A."/>
            <person name="Caspi A."/>
            <person name="Castrezana S."/>
            <person name="Celniker S.E."/>
            <person name="Chang J.L."/>
            <person name="Chapple C."/>
            <person name="Chatterji S."/>
            <person name="Chinwalla A."/>
            <person name="Civetta A."/>
            <person name="Clifton S.W."/>
            <person name="Comeron J.M."/>
            <person name="Costello J.C."/>
            <person name="Coyne J.A."/>
            <person name="Daub J."/>
            <person name="David R.G."/>
            <person name="Delcher A.L."/>
            <person name="Delehaunty K."/>
            <person name="Do C.B."/>
            <person name="Ebling H."/>
            <person name="Edwards K."/>
            <person name="Eickbush T."/>
            <person name="Evans J.D."/>
            <person name="Filipski A."/>
            <person name="Findeiss S."/>
            <person name="Freyhult E."/>
            <person name="Fulton L."/>
            <person name="Fulton R."/>
            <person name="Garcia A.C."/>
            <person name="Gardiner A."/>
            <person name="Garfield D.A."/>
            <person name="Garvin B.E."/>
            <person name="Gibson G."/>
            <person name="Gilbert D."/>
            <person name="Gnerre S."/>
            <person name="Godfrey J."/>
            <person name="Good R."/>
            <person name="Gotea V."/>
            <person name="Gravely B."/>
            <person name="Greenberg A.J."/>
            <person name="Griffiths-Jones S."/>
            <person name="Gross S."/>
            <person name="Guigo R."/>
            <person name="Gustafson E.A."/>
            <person name="Haerty W."/>
            <person name="Hahn M.W."/>
            <person name="Halligan D.L."/>
            <person name="Halpern A.L."/>
            <person name="Halter G.M."/>
            <person name="Han M.V."/>
            <person name="Heger A."/>
            <person name="Hillier L."/>
            <person name="Hinrichs A.S."/>
            <person name="Holmes I."/>
            <person name="Hoskins R.A."/>
            <person name="Hubisz M.J."/>
            <person name="Hultmark D."/>
            <person name="Huntley M.A."/>
            <person name="Jaffe D.B."/>
            <person name="Jagadeeshan S."/>
            <person name="Jeck W.R."/>
            <person name="Johnson J."/>
            <person name="Jones C.D."/>
            <person name="Jordan W.C."/>
            <person name="Karpen G.H."/>
            <person name="Kataoka E."/>
            <person name="Keightley P.D."/>
            <person name="Kheradpour P."/>
            <person name="Kirkness E.F."/>
            <person name="Koerich L.B."/>
            <person name="Kristiansen K."/>
            <person name="Kudrna D."/>
            <person name="Kulathinal R.J."/>
            <person name="Kumar S."/>
            <person name="Kwok R."/>
            <person name="Lander E."/>
            <person name="Langley C.H."/>
            <person name="Lapoint R."/>
            <person name="Lazzaro B.P."/>
            <person name="Lee S.J."/>
            <person name="Levesque L."/>
            <person name="Li R."/>
            <person name="Lin C.F."/>
            <person name="Lin M.F."/>
            <person name="Lindblad-Toh K."/>
            <person name="Llopart A."/>
            <person name="Long M."/>
            <person name="Low L."/>
            <person name="Lozovsky E."/>
            <person name="Lu J."/>
            <person name="Luo M."/>
            <person name="Machado C.A."/>
            <person name="Makalowski W."/>
            <person name="Marzo M."/>
            <person name="Matsuda M."/>
            <person name="Matzkin L."/>
            <person name="McAllister B."/>
            <person name="McBride C.S."/>
            <person name="McKernan B."/>
            <person name="McKernan K."/>
            <person name="Mendez-Lago M."/>
            <person name="Minx P."/>
            <person name="Mollenhauer M.U."/>
            <person name="Montooth K."/>
            <person name="Mount S.M."/>
            <person name="Mu X."/>
            <person name="Myers E."/>
            <person name="Negre B."/>
            <person name="Newfeld S."/>
            <person name="Nielsen R."/>
            <person name="Noor M.A."/>
            <person name="O'Grady P."/>
            <person name="Pachter L."/>
            <person name="Papaceit M."/>
            <person name="Parisi M.J."/>
            <person name="Parisi M."/>
            <person name="Parts L."/>
            <person name="Pedersen J.S."/>
            <person name="Pesole G."/>
            <person name="Phillippy A.M."/>
            <person name="Ponting C.P."/>
            <person name="Pop M."/>
            <person name="Porcelli D."/>
            <person name="Powell J.R."/>
            <person name="Prohaska S."/>
            <person name="Pruitt K."/>
            <person name="Puig M."/>
            <person name="Quesneville H."/>
            <person name="Ram K.R."/>
            <person name="Rand D."/>
            <person name="Rasmussen M.D."/>
            <person name="Reed L.K."/>
            <person name="Reenan R."/>
            <person name="Reily A."/>
            <person name="Remington K.A."/>
            <person name="Rieger T.T."/>
            <person name="Ritchie M.G."/>
            <person name="Robin C."/>
            <person name="Rogers Y.H."/>
            <person name="Rohde C."/>
            <person name="Rozas J."/>
            <person name="Rubenfield M.J."/>
            <person name="Ruiz A."/>
            <person name="Russo S."/>
            <person name="Salzberg S.L."/>
            <person name="Sanchez-Gracia A."/>
            <person name="Saranga D.J."/>
            <person name="Sato H."/>
            <person name="Schaeffer S.W."/>
            <person name="Schatz M.C."/>
            <person name="Schlenke T."/>
            <person name="Schwartz R."/>
            <person name="Segarra C."/>
            <person name="Singh R.S."/>
            <person name="Sirot L."/>
            <person name="Sirota M."/>
            <person name="Sisneros N.B."/>
            <person name="Smith C.D."/>
            <person name="Smith T.F."/>
            <person name="Spieth J."/>
            <person name="Stage D.E."/>
            <person name="Stark A."/>
            <person name="Stephan W."/>
            <person name="Strausberg R.L."/>
            <person name="Strempel S."/>
            <person name="Sturgill D."/>
            <person name="Sutton G."/>
            <person name="Sutton G.G."/>
            <person name="Tao W."/>
            <person name="Teichmann S."/>
            <person name="Tobari Y.N."/>
            <person name="Tomimura Y."/>
            <person name="Tsolas J.M."/>
            <person name="Valente V.L."/>
            <person name="Venter E."/>
            <person name="Venter J.C."/>
            <person name="Vicario S."/>
            <person name="Vieira F.G."/>
            <person name="Vilella A.J."/>
            <person name="Villasante A."/>
            <person name="Walenz B."/>
            <person name="Wang J."/>
            <person name="Wasserman M."/>
            <person name="Watts T."/>
            <person name="Wilson D."/>
            <person name="Wilson R.K."/>
            <person name="Wing R.A."/>
            <person name="Wolfner M.F."/>
            <person name="Wong A."/>
            <person name="Wong G.K."/>
            <person name="Wu C.I."/>
            <person name="Wu G."/>
            <person name="Yamamoto D."/>
            <person name="Yang H.P."/>
            <person name="Yang S.P."/>
            <person name="Yorke J.A."/>
            <person name="Yoshida K."/>
            <person name="Zdobnov E."/>
            <person name="Zhang P."/>
            <person name="Zhang Y."/>
            <person name="Zimin A.V."/>
            <person name="Baldwin J."/>
            <person name="Abdouelleil A."/>
            <person name="Abdulkadir J."/>
            <person name="Abebe A."/>
            <person name="Abera B."/>
            <person name="Abreu J."/>
            <person name="Acer S.C."/>
            <person name="Aftuck L."/>
            <person name="Alexander A."/>
            <person name="An P."/>
            <person name="Anderson E."/>
            <person name="Anderson S."/>
            <person name="Arachi H."/>
            <person name="Azer M."/>
            <person name="Bachantsang P."/>
            <person name="Barry A."/>
            <person name="Bayul T."/>
            <person name="Berlin A."/>
            <person name="Bessette D."/>
            <person name="Bloom T."/>
            <person name="Blye J."/>
            <person name="Boguslavskiy L."/>
            <person name="Bonnet C."/>
            <person name="Boukhgalter B."/>
            <person name="Bourzgui I."/>
            <person name="Brown A."/>
            <person name="Cahill P."/>
            <person name="Channer S."/>
            <person name="Cheshatsang Y."/>
            <person name="Chuda L."/>
            <person name="Citroen M."/>
            <person name="Collymore A."/>
            <person name="Cooke P."/>
            <person name="Costello M."/>
            <person name="D'Aco K."/>
            <person name="Daza R."/>
            <person name="De Haan G."/>
            <person name="DeGray S."/>
            <person name="DeMaso C."/>
            <person name="Dhargay N."/>
            <person name="Dooley K."/>
            <person name="Dooley E."/>
            <person name="Doricent M."/>
            <person name="Dorje P."/>
            <person name="Dorjee K."/>
            <person name="Dupes A."/>
            <person name="Elong R."/>
            <person name="Falk J."/>
            <person name="Farina A."/>
            <person name="Faro S."/>
            <person name="Ferguson D."/>
            <person name="Fisher S."/>
            <person name="Foley C.D."/>
            <person name="Franke A."/>
            <person name="Friedrich D."/>
            <person name="Gadbois L."/>
            <person name="Gearin G."/>
            <person name="Gearin C.R."/>
            <person name="Giannoukos G."/>
            <person name="Goode T."/>
            <person name="Graham J."/>
            <person name="Grandbois E."/>
            <person name="Grewal S."/>
            <person name="Gyaltsen K."/>
            <person name="Hafez N."/>
            <person name="Hagos B."/>
            <person name="Hall J."/>
            <person name="Henson C."/>
            <person name="Hollinger A."/>
            <person name="Honan T."/>
            <person name="Huard M.D."/>
            <person name="Hughes L."/>
            <person name="Hurhula B."/>
            <person name="Husby M.E."/>
            <person name="Kamat A."/>
            <person name="Kanga B."/>
            <person name="Kashin S."/>
            <person name="Khazanovich D."/>
            <person name="Kisner P."/>
            <person name="Lance K."/>
            <person name="Lara M."/>
            <person name="Lee W."/>
            <person name="Lennon N."/>
            <person name="Letendre F."/>
            <person name="LeVine R."/>
            <person name="Lipovsky A."/>
            <person name="Liu X."/>
            <person name="Liu J."/>
            <person name="Liu S."/>
            <person name="Lokyitsang T."/>
            <person name="Lokyitsang Y."/>
            <person name="Lubonja R."/>
            <person name="Lui A."/>
            <person name="MacDonald P."/>
            <person name="Magnisalis V."/>
            <person name="Maru K."/>
            <person name="Matthews C."/>
            <person name="McCusker W."/>
            <person name="McDonough S."/>
            <person name="Mehta T."/>
            <person name="Meldrim J."/>
            <person name="Meneus L."/>
            <person name="Mihai O."/>
            <person name="Mihalev A."/>
            <person name="Mihova T."/>
            <person name="Mittelman R."/>
            <person name="Mlenga V."/>
            <person name="Montmayeur A."/>
            <person name="Mulrain L."/>
            <person name="Navidi A."/>
            <person name="Naylor J."/>
            <person name="Negash T."/>
            <person name="Nguyen T."/>
            <person name="Nguyen N."/>
            <person name="Nicol R."/>
            <person name="Norbu C."/>
            <person name="Norbu N."/>
            <person name="Novod N."/>
            <person name="O'Neill B."/>
            <person name="Osman S."/>
            <person name="Markiewicz E."/>
            <person name="Oyono O.L."/>
            <person name="Patti C."/>
            <person name="Phunkhang P."/>
            <person name="Pierre F."/>
            <person name="Priest M."/>
            <person name="Raghuraman S."/>
            <person name="Rege F."/>
            <person name="Reyes R."/>
            <person name="Rise C."/>
            <person name="Rogov P."/>
            <person name="Ross K."/>
            <person name="Ryan E."/>
            <person name="Settipalli S."/>
            <person name="Shea T."/>
            <person name="Sherpa N."/>
            <person name="Shi L."/>
            <person name="Shih D."/>
            <person name="Sparrow T."/>
            <person name="Spaulding J."/>
            <person name="Stalker J."/>
            <person name="Stange-Thomann N."/>
            <person name="Stavropoulos S."/>
            <person name="Stone C."/>
            <person name="Strader C."/>
            <person name="Tesfaye S."/>
            <person name="Thomson T."/>
            <person name="Thoulutsang Y."/>
            <person name="Thoulutsang D."/>
            <person name="Topham K."/>
            <person name="Topping I."/>
            <person name="Tsamla T."/>
            <person name="Vassiliev H."/>
            <person name="Vo A."/>
            <person name="Wangchuk T."/>
            <person name="Wangdi T."/>
            <person name="Weiand M."/>
            <person name="Wilkinson J."/>
            <person name="Wilson A."/>
            <person name="Yadav S."/>
            <person name="Young G."/>
            <person name="Yu Q."/>
            <person name="Zembek L."/>
            <person name="Zhong D."/>
            <person name="Zimmer A."/>
            <person name="Zwirko Z."/>
            <person name="Jaffe D.B."/>
            <person name="Alvarez P."/>
            <person name="Brockman W."/>
            <person name="Butler J."/>
            <person name="Chin C."/>
            <person name="Gnerre S."/>
            <person name="Grabherr M."/>
            <person name="Kleber M."/>
            <person name="Mauceli E."/>
            <person name="MacCallum I."/>
        </authorList>
    </citation>
    <scope>NUCLEOTIDE SEQUENCE [LARGE SCALE GENOMIC DNA]</scope>
    <source>
        <strain evidence="5">Tucson 15287-2541.00</strain>
    </source>
</reference>
<dbReference type="InterPro" id="IPR018114">
    <property type="entry name" value="TRYPSIN_HIS"/>
</dbReference>
<evidence type="ECO:0000259" key="3">
    <source>
        <dbReference type="PROSITE" id="PS50240"/>
    </source>
</evidence>
<protein>
    <submittedName>
        <fullName evidence="4">GH14375</fullName>
    </submittedName>
</protein>
<dbReference type="STRING" id="7222.B4J1T2"/>
<dbReference type="EMBL" id="CH916366">
    <property type="protein sequence ID" value="EDV98012.1"/>
    <property type="molecule type" value="Genomic_DNA"/>
</dbReference>
<dbReference type="GO" id="GO:0006508">
    <property type="term" value="P:proteolysis"/>
    <property type="evidence" value="ECO:0007669"/>
    <property type="project" value="InterPro"/>
</dbReference>
<dbReference type="AlphaFoldDB" id="B4J1T2"/>
<accession>B4J1T2</accession>
<dbReference type="InterPro" id="IPR001314">
    <property type="entry name" value="Peptidase_S1A"/>
</dbReference>
<dbReference type="PANTHER" id="PTHR24252">
    <property type="entry name" value="ACROSIN-RELATED"/>
    <property type="match status" value="1"/>
</dbReference>
<dbReference type="InParanoid" id="B4J1T2"/>
<dbReference type="Proteomes" id="UP000001070">
    <property type="component" value="Unassembled WGS sequence"/>
</dbReference>
<dbReference type="OrthoDB" id="9448935at2759"/>
<dbReference type="MEROPS" id="S01.A75"/>
<dbReference type="KEGG" id="dgr:6558335"/>
<name>B4J1T2_DROGR</name>
<evidence type="ECO:0000256" key="2">
    <source>
        <dbReference type="SAM" id="SignalP"/>
    </source>
</evidence>
<dbReference type="SUPFAM" id="SSF50494">
    <property type="entry name" value="Trypsin-like serine proteases"/>
    <property type="match status" value="1"/>
</dbReference>
<dbReference type="InterPro" id="IPR009003">
    <property type="entry name" value="Peptidase_S1_PA"/>
</dbReference>
<dbReference type="InterPro" id="IPR001254">
    <property type="entry name" value="Trypsin_dom"/>
</dbReference>
<organism evidence="5">
    <name type="scientific">Drosophila grimshawi</name>
    <name type="common">Hawaiian fruit fly</name>
    <name type="synonym">Idiomyia grimshawi</name>
    <dbReference type="NCBI Taxonomy" id="7222"/>
    <lineage>
        <taxon>Eukaryota</taxon>
        <taxon>Metazoa</taxon>
        <taxon>Ecdysozoa</taxon>
        <taxon>Arthropoda</taxon>
        <taxon>Hexapoda</taxon>
        <taxon>Insecta</taxon>
        <taxon>Pterygota</taxon>
        <taxon>Neoptera</taxon>
        <taxon>Endopterygota</taxon>
        <taxon>Diptera</taxon>
        <taxon>Brachycera</taxon>
        <taxon>Muscomorpha</taxon>
        <taxon>Ephydroidea</taxon>
        <taxon>Drosophilidae</taxon>
        <taxon>Drosophila</taxon>
        <taxon>Hawaiian Drosophila</taxon>
    </lineage>
</organism>
<feature type="signal peptide" evidence="2">
    <location>
        <begin position="1"/>
        <end position="20"/>
    </location>
</feature>
<feature type="chain" id="PRO_5002811202" evidence="2">
    <location>
        <begin position="21"/>
        <end position="290"/>
    </location>
</feature>
<dbReference type="PROSITE" id="PS00134">
    <property type="entry name" value="TRYPSIN_HIS"/>
    <property type="match status" value="1"/>
</dbReference>
<dbReference type="OMA" id="CNGLQKF"/>
<dbReference type="CDD" id="cd00190">
    <property type="entry name" value="Tryp_SPc"/>
    <property type="match status" value="1"/>
</dbReference>
<dbReference type="InterPro" id="IPR043504">
    <property type="entry name" value="Peptidase_S1_PA_chymotrypsin"/>
</dbReference>
<evidence type="ECO:0000313" key="4">
    <source>
        <dbReference type="EMBL" id="EDV98012.1"/>
    </source>
</evidence>
<evidence type="ECO:0000256" key="1">
    <source>
        <dbReference type="ARBA" id="ARBA00023157"/>
    </source>
</evidence>
<dbReference type="Gene3D" id="2.40.10.10">
    <property type="entry name" value="Trypsin-like serine proteases"/>
    <property type="match status" value="1"/>
</dbReference>
<dbReference type="PRINTS" id="PR00722">
    <property type="entry name" value="CHYMOTRYPSIN"/>
</dbReference>
<dbReference type="FunCoup" id="B4J1T2">
    <property type="interactions" value="35"/>
</dbReference>
<proteinExistence type="predicted"/>
<dbReference type="SMR" id="B4J1T2"/>
<dbReference type="FunFam" id="2.40.10.10:FF:000116">
    <property type="entry name" value="Serine protease P16"/>
    <property type="match status" value="1"/>
</dbReference>
<dbReference type="HOGENOM" id="CLU_006842_0_0_1"/>
<dbReference type="PhylomeDB" id="B4J1T2"/>
<dbReference type="eggNOG" id="KOG3627">
    <property type="taxonomic scope" value="Eukaryota"/>
</dbReference>
<dbReference type="Pfam" id="PF00089">
    <property type="entry name" value="Trypsin"/>
    <property type="match status" value="1"/>
</dbReference>